<dbReference type="Proteomes" id="UP001519345">
    <property type="component" value="Unassembled WGS sequence"/>
</dbReference>
<comment type="induction">
    <text evidence="4">Expressed only in the forespore compartment of sporulating cells.</text>
</comment>
<dbReference type="HAMAP" id="MF_00667">
    <property type="entry name" value="SspH"/>
    <property type="match status" value="1"/>
</dbReference>
<evidence type="ECO:0000256" key="4">
    <source>
        <dbReference type="HAMAP-Rule" id="MF_00667"/>
    </source>
</evidence>
<evidence type="ECO:0000313" key="5">
    <source>
        <dbReference type="EMBL" id="MBP1970189.1"/>
    </source>
</evidence>
<evidence type="ECO:0000256" key="1">
    <source>
        <dbReference type="ARBA" id="ARBA00004288"/>
    </source>
</evidence>
<protein>
    <recommendedName>
        <fullName evidence="4">Small, acid-soluble spore protein H</fullName>
        <shortName evidence="4">SASP H</shortName>
    </recommendedName>
</protein>
<comment type="similarity">
    <text evidence="2 4">Belongs to the SspH family.</text>
</comment>
<dbReference type="Pfam" id="PF08141">
    <property type="entry name" value="SspH"/>
    <property type="match status" value="1"/>
</dbReference>
<comment type="subcellular location">
    <subcellularLocation>
        <location evidence="1 4">Spore core</location>
    </subcellularLocation>
</comment>
<organism evidence="5 6">
    <name type="scientific">Virgibacillus natechei</name>
    <dbReference type="NCBI Taxonomy" id="1216297"/>
    <lineage>
        <taxon>Bacteria</taxon>
        <taxon>Bacillati</taxon>
        <taxon>Bacillota</taxon>
        <taxon>Bacilli</taxon>
        <taxon>Bacillales</taxon>
        <taxon>Bacillaceae</taxon>
        <taxon>Virgibacillus</taxon>
    </lineage>
</organism>
<keyword evidence="6" id="KW-1185">Reference proteome</keyword>
<dbReference type="NCBIfam" id="TIGR02861">
    <property type="entry name" value="SASP_H"/>
    <property type="match status" value="1"/>
</dbReference>
<evidence type="ECO:0000256" key="2">
    <source>
        <dbReference type="ARBA" id="ARBA00006573"/>
    </source>
</evidence>
<dbReference type="EMBL" id="JAGGKX010000011">
    <property type="protein sequence ID" value="MBP1970189.1"/>
    <property type="molecule type" value="Genomic_DNA"/>
</dbReference>
<reference evidence="5 6" key="1">
    <citation type="submission" date="2021-03" db="EMBL/GenBank/DDBJ databases">
        <title>Genomic Encyclopedia of Type Strains, Phase IV (KMG-IV): sequencing the most valuable type-strain genomes for metagenomic binning, comparative biology and taxonomic classification.</title>
        <authorList>
            <person name="Goeker M."/>
        </authorList>
    </citation>
    <scope>NUCLEOTIDE SEQUENCE [LARGE SCALE GENOMIC DNA]</scope>
    <source>
        <strain evidence="5 6">DSM 25609</strain>
    </source>
</reference>
<name>A0ABS4IGW5_9BACI</name>
<gene>
    <name evidence="4" type="primary">sspH</name>
    <name evidence="5" type="ORF">J2Z83_002307</name>
</gene>
<proteinExistence type="evidence at transcript level"/>
<dbReference type="InterPro" id="IPR012610">
    <property type="entry name" value="SASP_SspH"/>
</dbReference>
<accession>A0ABS4IGW5</accession>
<dbReference type="RefSeq" id="WP_209463332.1">
    <property type="nucleotide sequence ID" value="NZ_CP110224.1"/>
</dbReference>
<keyword evidence="3 4" id="KW-0749">Sporulation</keyword>
<comment type="caution">
    <text evidence="5">The sequence shown here is derived from an EMBL/GenBank/DDBJ whole genome shotgun (WGS) entry which is preliminary data.</text>
</comment>
<sequence>MDKQKAEEILDSYVMINVNYHGIPVYIQALNADDETATVFPLDEMDHEQVVDLNGLREVELGNVNKE</sequence>
<evidence type="ECO:0000313" key="6">
    <source>
        <dbReference type="Proteomes" id="UP001519345"/>
    </source>
</evidence>
<evidence type="ECO:0000256" key="3">
    <source>
        <dbReference type="ARBA" id="ARBA00022969"/>
    </source>
</evidence>